<evidence type="ECO:0000313" key="2">
    <source>
        <dbReference type="Proteomes" id="UP001234989"/>
    </source>
</evidence>
<keyword evidence="2" id="KW-1185">Reference proteome</keyword>
<reference evidence="1" key="1">
    <citation type="submission" date="2023-08" db="EMBL/GenBank/DDBJ databases">
        <title>A de novo genome assembly of Solanum verrucosum Schlechtendal, a Mexican diploid species geographically isolated from the other diploid A-genome species in potato relatives.</title>
        <authorList>
            <person name="Hosaka K."/>
        </authorList>
    </citation>
    <scope>NUCLEOTIDE SEQUENCE</scope>
    <source>
        <tissue evidence="1">Young leaves</tissue>
    </source>
</reference>
<dbReference type="EMBL" id="CP133619">
    <property type="protein sequence ID" value="WMV42017.1"/>
    <property type="molecule type" value="Genomic_DNA"/>
</dbReference>
<feature type="non-terminal residue" evidence="1">
    <location>
        <position position="1"/>
    </location>
</feature>
<dbReference type="Proteomes" id="UP001234989">
    <property type="component" value="Chromosome 8"/>
</dbReference>
<organism evidence="1 2">
    <name type="scientific">Solanum verrucosum</name>
    <dbReference type="NCBI Taxonomy" id="315347"/>
    <lineage>
        <taxon>Eukaryota</taxon>
        <taxon>Viridiplantae</taxon>
        <taxon>Streptophyta</taxon>
        <taxon>Embryophyta</taxon>
        <taxon>Tracheophyta</taxon>
        <taxon>Spermatophyta</taxon>
        <taxon>Magnoliopsida</taxon>
        <taxon>eudicotyledons</taxon>
        <taxon>Gunneridae</taxon>
        <taxon>Pentapetalae</taxon>
        <taxon>asterids</taxon>
        <taxon>lamiids</taxon>
        <taxon>Solanales</taxon>
        <taxon>Solanaceae</taxon>
        <taxon>Solanoideae</taxon>
        <taxon>Solaneae</taxon>
        <taxon>Solanum</taxon>
    </lineage>
</organism>
<name>A0AAF0ZK92_SOLVR</name>
<sequence>YHLLSQIEVLSLPLISGSHFRKVLVLKLIIAQHFIHRQMVTIPVFRWPLMRH</sequence>
<proteinExistence type="predicted"/>
<evidence type="ECO:0000313" key="1">
    <source>
        <dbReference type="EMBL" id="WMV42017.1"/>
    </source>
</evidence>
<gene>
    <name evidence="1" type="ORF">MTR67_035402</name>
</gene>
<dbReference type="AlphaFoldDB" id="A0AAF0ZK92"/>
<protein>
    <submittedName>
        <fullName evidence="1">Uncharacterized protein</fullName>
    </submittedName>
</protein>
<accession>A0AAF0ZK92</accession>